<evidence type="ECO:0000313" key="2">
    <source>
        <dbReference type="EMBL" id="KAG1902482.1"/>
    </source>
</evidence>
<keyword evidence="1" id="KW-0472">Membrane</keyword>
<protein>
    <submittedName>
        <fullName evidence="2">Uncharacterized protein</fullName>
    </submittedName>
</protein>
<evidence type="ECO:0000256" key="1">
    <source>
        <dbReference type="SAM" id="Phobius"/>
    </source>
</evidence>
<comment type="caution">
    <text evidence="2">The sequence shown here is derived from an EMBL/GenBank/DDBJ whole genome shotgun (WGS) entry which is preliminary data.</text>
</comment>
<dbReference type="AlphaFoldDB" id="A0AAD4EAA9"/>
<accession>A0AAD4EAA9</accession>
<reference evidence="2" key="1">
    <citation type="journal article" date="2020" name="New Phytol.">
        <title>Comparative genomics reveals dynamic genome evolution in host specialist ectomycorrhizal fungi.</title>
        <authorList>
            <person name="Lofgren L.A."/>
            <person name="Nguyen N.H."/>
            <person name="Vilgalys R."/>
            <person name="Ruytinx J."/>
            <person name="Liao H.L."/>
            <person name="Branco S."/>
            <person name="Kuo A."/>
            <person name="LaButti K."/>
            <person name="Lipzen A."/>
            <person name="Andreopoulos W."/>
            <person name="Pangilinan J."/>
            <person name="Riley R."/>
            <person name="Hundley H."/>
            <person name="Na H."/>
            <person name="Barry K."/>
            <person name="Grigoriev I.V."/>
            <person name="Stajich J.E."/>
            <person name="Kennedy P.G."/>
        </authorList>
    </citation>
    <scope>NUCLEOTIDE SEQUENCE</scope>
    <source>
        <strain evidence="2">FC203</strain>
    </source>
</reference>
<proteinExistence type="predicted"/>
<keyword evidence="1" id="KW-0812">Transmembrane</keyword>
<dbReference type="Proteomes" id="UP001195769">
    <property type="component" value="Unassembled WGS sequence"/>
</dbReference>
<keyword evidence="3" id="KW-1185">Reference proteome</keyword>
<feature type="transmembrane region" description="Helical" evidence="1">
    <location>
        <begin position="6"/>
        <end position="23"/>
    </location>
</feature>
<dbReference type="EMBL" id="JABBWK010000017">
    <property type="protein sequence ID" value="KAG1902482.1"/>
    <property type="molecule type" value="Genomic_DNA"/>
</dbReference>
<keyword evidence="1" id="KW-1133">Transmembrane helix</keyword>
<evidence type="ECO:0000313" key="3">
    <source>
        <dbReference type="Proteomes" id="UP001195769"/>
    </source>
</evidence>
<dbReference type="RefSeq" id="XP_041228057.1">
    <property type="nucleotide sequence ID" value="XM_041361317.1"/>
</dbReference>
<organism evidence="2 3">
    <name type="scientific">Suillus fuscotomentosus</name>
    <dbReference type="NCBI Taxonomy" id="1912939"/>
    <lineage>
        <taxon>Eukaryota</taxon>
        <taxon>Fungi</taxon>
        <taxon>Dikarya</taxon>
        <taxon>Basidiomycota</taxon>
        <taxon>Agaricomycotina</taxon>
        <taxon>Agaricomycetes</taxon>
        <taxon>Agaricomycetidae</taxon>
        <taxon>Boletales</taxon>
        <taxon>Suillineae</taxon>
        <taxon>Suillaceae</taxon>
        <taxon>Suillus</taxon>
    </lineage>
</organism>
<dbReference type="GeneID" id="64655615"/>
<feature type="transmembrane region" description="Helical" evidence="1">
    <location>
        <begin position="35"/>
        <end position="52"/>
    </location>
</feature>
<sequence>MCSQNFVSYLSTAVMVYNLVVNYSQLSRRPNRTCVSVINQISICYLMILTFLSRRRQVLLLCGVVSDTHTFNLWLDRSRAK</sequence>
<gene>
    <name evidence="2" type="ORF">F5891DRAFT_1024282</name>
</gene>
<name>A0AAD4EAA9_9AGAM</name>